<dbReference type="RefSeq" id="WP_153245430.1">
    <property type="nucleotide sequence ID" value="NZ_WIPA01000013.1"/>
</dbReference>
<evidence type="ECO:0000313" key="1">
    <source>
        <dbReference type="EMBL" id="MQR27252.1"/>
    </source>
</evidence>
<accession>A0A843YXL7</accession>
<proteinExistence type="predicted"/>
<dbReference type="AlphaFoldDB" id="A0A843YXL7"/>
<reference evidence="1 2" key="1">
    <citation type="submission" date="2019-10" db="EMBL/GenBank/DDBJ databases">
        <title>WGS of Leuconostoc mesenteroides.</title>
        <authorList>
            <person name="Melo Bolivar J."/>
            <person name="Marino-Ramirez L."/>
            <person name="Villamil Diaz L.M."/>
        </authorList>
    </citation>
    <scope>NUCLEOTIDE SEQUENCE [LARGE SCALE GENOMIC DNA]</scope>
    <source>
        <strain evidence="1 2">M11</strain>
    </source>
</reference>
<gene>
    <name evidence="1" type="ORF">GFV13_08250</name>
</gene>
<sequence length="153" mass="17796">MSKNETLKKLNDIKITAHFWNWLPDIQVAIEIYESRNDAYSVLLPFFFTYLEETIRSTTTEYGMLDPRNQSNRKKKVGKELIQFAISENSDNPQLVHILNDILENHYGKFSPFEGGQNRNNVGHGVVHPRFWTEEDFENVVNDIAKLSPYAGF</sequence>
<dbReference type="EMBL" id="WIPA01000013">
    <property type="protein sequence ID" value="MQR27252.1"/>
    <property type="molecule type" value="Genomic_DNA"/>
</dbReference>
<name>A0A843YXL7_LEUME</name>
<organism evidence="1 2">
    <name type="scientific">Leuconostoc mesenteroides</name>
    <dbReference type="NCBI Taxonomy" id="1245"/>
    <lineage>
        <taxon>Bacteria</taxon>
        <taxon>Bacillati</taxon>
        <taxon>Bacillota</taxon>
        <taxon>Bacilli</taxon>
        <taxon>Lactobacillales</taxon>
        <taxon>Lactobacillaceae</taxon>
        <taxon>Leuconostoc</taxon>
    </lineage>
</organism>
<comment type="caution">
    <text evidence="1">The sequence shown here is derived from an EMBL/GenBank/DDBJ whole genome shotgun (WGS) entry which is preliminary data.</text>
</comment>
<dbReference type="Proteomes" id="UP000469952">
    <property type="component" value="Unassembled WGS sequence"/>
</dbReference>
<protein>
    <submittedName>
        <fullName evidence="1">Uncharacterized protein</fullName>
    </submittedName>
</protein>
<evidence type="ECO:0000313" key="2">
    <source>
        <dbReference type="Proteomes" id="UP000469952"/>
    </source>
</evidence>